<dbReference type="EMBL" id="JAPJDA010000018">
    <property type="protein sequence ID" value="MCX2838865.1"/>
    <property type="molecule type" value="Genomic_DNA"/>
</dbReference>
<dbReference type="InterPro" id="IPR021255">
    <property type="entry name" value="DUF2807"/>
</dbReference>
<feature type="chain" id="PRO_5040992606" evidence="1">
    <location>
        <begin position="27"/>
        <end position="229"/>
    </location>
</feature>
<feature type="signal peptide" evidence="1">
    <location>
        <begin position="1"/>
        <end position="26"/>
    </location>
</feature>
<name>A0A9X3I1A4_9FLAO</name>
<sequence length="229" mass="24975">MKLKSKTKTGILLPFFMIFFSMSLLAQDVKEKLGNFAEVKTFNAVEVEIIPAAKNEIVITGHSKNDVKFEIVEDRLEIRLSLDNIWSKNNTKITLYTKDLSTVDANEGSLVRVSGEIKGRELTFRSQEAADIQAAQVNAQKVNVKSISGGIVTLDGKAKEQVVEVNTGGHYYGRDLRTQNTEVKAGTAGRAEVHASDYVKATAKLGGTVEIFGNPAEVDKKTSLGGKIL</sequence>
<dbReference type="RefSeq" id="WP_266070169.1">
    <property type="nucleotide sequence ID" value="NZ_JAPJDA010000018.1"/>
</dbReference>
<feature type="domain" description="Putative auto-transporter adhesin head GIN" evidence="2">
    <location>
        <begin position="35"/>
        <end position="215"/>
    </location>
</feature>
<evidence type="ECO:0000313" key="4">
    <source>
        <dbReference type="Proteomes" id="UP001148482"/>
    </source>
</evidence>
<evidence type="ECO:0000259" key="2">
    <source>
        <dbReference type="Pfam" id="PF10988"/>
    </source>
</evidence>
<comment type="caution">
    <text evidence="3">The sequence shown here is derived from an EMBL/GenBank/DDBJ whole genome shotgun (WGS) entry which is preliminary data.</text>
</comment>
<keyword evidence="1" id="KW-0732">Signal</keyword>
<gene>
    <name evidence="3" type="ORF">OQ279_11985</name>
</gene>
<evidence type="ECO:0000313" key="3">
    <source>
        <dbReference type="EMBL" id="MCX2838865.1"/>
    </source>
</evidence>
<accession>A0A9X3I1A4</accession>
<organism evidence="3 4">
    <name type="scientific">Salinimicrobium profundisediminis</name>
    <dbReference type="NCBI Taxonomy" id="2994553"/>
    <lineage>
        <taxon>Bacteria</taxon>
        <taxon>Pseudomonadati</taxon>
        <taxon>Bacteroidota</taxon>
        <taxon>Flavobacteriia</taxon>
        <taxon>Flavobacteriales</taxon>
        <taxon>Flavobacteriaceae</taxon>
        <taxon>Salinimicrobium</taxon>
    </lineage>
</organism>
<proteinExistence type="predicted"/>
<protein>
    <submittedName>
        <fullName evidence="3">DUF2807 domain-containing protein</fullName>
    </submittedName>
</protein>
<dbReference type="Gene3D" id="2.160.20.120">
    <property type="match status" value="1"/>
</dbReference>
<evidence type="ECO:0000256" key="1">
    <source>
        <dbReference type="SAM" id="SignalP"/>
    </source>
</evidence>
<dbReference type="Pfam" id="PF10988">
    <property type="entry name" value="DUF2807"/>
    <property type="match status" value="1"/>
</dbReference>
<dbReference type="AlphaFoldDB" id="A0A9X3I1A4"/>
<reference evidence="3" key="1">
    <citation type="submission" date="2022-11" db="EMBL/GenBank/DDBJ databases">
        <title>Salinimicrobium profundisediminis sp. nov., isolated from deep-sea sediment of the Mariana Trench.</title>
        <authorList>
            <person name="Fu H."/>
        </authorList>
    </citation>
    <scope>NUCLEOTIDE SEQUENCE</scope>
    <source>
        <strain evidence="3">MT39</strain>
    </source>
</reference>
<dbReference type="Proteomes" id="UP001148482">
    <property type="component" value="Unassembled WGS sequence"/>
</dbReference>
<keyword evidence="4" id="KW-1185">Reference proteome</keyword>